<dbReference type="EMBL" id="JAGGKI010000001">
    <property type="protein sequence ID" value="MBP1891128.1"/>
    <property type="molecule type" value="Genomic_DNA"/>
</dbReference>
<dbReference type="RefSeq" id="WP_007128845.1">
    <property type="nucleotide sequence ID" value="NZ_CP139098.1"/>
</dbReference>
<dbReference type="Proteomes" id="UP000706926">
    <property type="component" value="Unassembled WGS sequence"/>
</dbReference>
<organism evidence="3 4">
    <name type="scientific">Paenibacillus lactis</name>
    <dbReference type="NCBI Taxonomy" id="228574"/>
    <lineage>
        <taxon>Bacteria</taxon>
        <taxon>Bacillati</taxon>
        <taxon>Bacillota</taxon>
        <taxon>Bacilli</taxon>
        <taxon>Bacillales</taxon>
        <taxon>Paenibacillaceae</taxon>
        <taxon>Paenibacillus</taxon>
    </lineage>
</organism>
<evidence type="ECO:0000313" key="3">
    <source>
        <dbReference type="EMBL" id="MBP1891128.1"/>
    </source>
</evidence>
<feature type="compositionally biased region" description="Low complexity" evidence="1">
    <location>
        <begin position="129"/>
        <end position="138"/>
    </location>
</feature>
<evidence type="ECO:0000313" key="4">
    <source>
        <dbReference type="Proteomes" id="UP000706926"/>
    </source>
</evidence>
<keyword evidence="4" id="KW-1185">Reference proteome</keyword>
<accession>A0ABS4F4F0</accession>
<feature type="domain" description="PepSY" evidence="2">
    <location>
        <begin position="164"/>
        <end position="219"/>
    </location>
</feature>
<name>A0ABS4F4F0_9BACL</name>
<reference evidence="3 4" key="1">
    <citation type="submission" date="2021-03" db="EMBL/GenBank/DDBJ databases">
        <title>Genomic Encyclopedia of Type Strains, Phase IV (KMG-IV): sequencing the most valuable type-strain genomes for metagenomic binning, comparative biology and taxonomic classification.</title>
        <authorList>
            <person name="Goeker M."/>
        </authorList>
    </citation>
    <scope>NUCLEOTIDE SEQUENCE [LARGE SCALE GENOMIC DNA]</scope>
    <source>
        <strain evidence="3 4">DSM 15596</strain>
    </source>
</reference>
<dbReference type="Gene3D" id="3.10.450.40">
    <property type="match status" value="2"/>
</dbReference>
<feature type="compositionally biased region" description="Acidic residues" evidence="1">
    <location>
        <begin position="146"/>
        <end position="155"/>
    </location>
</feature>
<proteinExistence type="predicted"/>
<sequence>MRKQMGMLTGGLLLVVVVVAGTLLWKPFSVSSERMSEDEIIGKVETLYPNGTITDTALDGDVYRVQLVSDQGKYDLAVDAREGSIVSIEQLEKGKGGSGNQDPTGQQPEPPDPDNRGTGQSEGQGQGQGSKPPSEPNGEGSGGTPEDSDDGEGTEPENPPMRMITREHAEKVSLAKVPGTIEDIEYREDDGVRYYLVEIEKSDGREATIQVHAITGKIMTVTWDD</sequence>
<protein>
    <submittedName>
        <fullName evidence="3">Membrane protein YkoI</fullName>
    </submittedName>
</protein>
<feature type="region of interest" description="Disordered" evidence="1">
    <location>
        <begin position="90"/>
        <end position="160"/>
    </location>
</feature>
<evidence type="ECO:0000259" key="2">
    <source>
        <dbReference type="Pfam" id="PF03413"/>
    </source>
</evidence>
<dbReference type="Pfam" id="PF03413">
    <property type="entry name" value="PepSY"/>
    <property type="match status" value="1"/>
</dbReference>
<evidence type="ECO:0000256" key="1">
    <source>
        <dbReference type="SAM" id="MobiDB-lite"/>
    </source>
</evidence>
<dbReference type="GeneID" id="95402256"/>
<dbReference type="InterPro" id="IPR025711">
    <property type="entry name" value="PepSY"/>
</dbReference>
<gene>
    <name evidence="3" type="ORF">J2Z18_000197</name>
</gene>
<comment type="caution">
    <text evidence="3">The sequence shown here is derived from an EMBL/GenBank/DDBJ whole genome shotgun (WGS) entry which is preliminary data.</text>
</comment>